<protein>
    <recommendedName>
        <fullName evidence="3">CCHC-type domain-containing protein</fullName>
    </recommendedName>
</protein>
<feature type="non-terminal residue" evidence="4">
    <location>
        <position position="74"/>
    </location>
</feature>
<dbReference type="AlphaFoldDB" id="A0AA40AMR5"/>
<dbReference type="EMBL" id="JAUIRO010000004">
    <property type="protein sequence ID" value="KAK0718679.1"/>
    <property type="molecule type" value="Genomic_DNA"/>
</dbReference>
<keyword evidence="1" id="KW-0862">Zinc</keyword>
<dbReference type="RefSeq" id="XP_060297472.1">
    <property type="nucleotide sequence ID" value="XM_060435955.1"/>
</dbReference>
<gene>
    <name evidence="4" type="ORF">B0T26DRAFT_614340</name>
</gene>
<evidence type="ECO:0000313" key="5">
    <source>
        <dbReference type="Proteomes" id="UP001172101"/>
    </source>
</evidence>
<proteinExistence type="predicted"/>
<keyword evidence="5" id="KW-1185">Reference proteome</keyword>
<evidence type="ECO:0000313" key="4">
    <source>
        <dbReference type="EMBL" id="KAK0718679.1"/>
    </source>
</evidence>
<dbReference type="SUPFAM" id="SSF57756">
    <property type="entry name" value="Retrovirus zinc finger-like domains"/>
    <property type="match status" value="1"/>
</dbReference>
<dbReference type="SMART" id="SM00343">
    <property type="entry name" value="ZnF_C2HC"/>
    <property type="match status" value="1"/>
</dbReference>
<dbReference type="GO" id="GO:0003676">
    <property type="term" value="F:nucleic acid binding"/>
    <property type="evidence" value="ECO:0007669"/>
    <property type="project" value="InterPro"/>
</dbReference>
<reference evidence="4" key="1">
    <citation type="submission" date="2023-06" db="EMBL/GenBank/DDBJ databases">
        <title>Genome-scale phylogeny and comparative genomics of the fungal order Sordariales.</title>
        <authorList>
            <consortium name="Lawrence Berkeley National Laboratory"/>
            <person name="Hensen N."/>
            <person name="Bonometti L."/>
            <person name="Westerberg I."/>
            <person name="Brannstrom I.O."/>
            <person name="Guillou S."/>
            <person name="Cros-Aarteil S."/>
            <person name="Calhoun S."/>
            <person name="Haridas S."/>
            <person name="Kuo A."/>
            <person name="Mondo S."/>
            <person name="Pangilinan J."/>
            <person name="Riley R."/>
            <person name="LaButti K."/>
            <person name="Andreopoulos B."/>
            <person name="Lipzen A."/>
            <person name="Chen C."/>
            <person name="Yanf M."/>
            <person name="Daum C."/>
            <person name="Ng V."/>
            <person name="Clum A."/>
            <person name="Steindorff A."/>
            <person name="Ohm R."/>
            <person name="Martin F."/>
            <person name="Silar P."/>
            <person name="Natvig D."/>
            <person name="Lalanne C."/>
            <person name="Gautier V."/>
            <person name="Ament-velasquez S.L."/>
            <person name="Kruys A."/>
            <person name="Hutchinson M.I."/>
            <person name="Powell A.J."/>
            <person name="Barry K."/>
            <person name="Miller A.N."/>
            <person name="Grigoriev I.V."/>
            <person name="Debuchy R."/>
            <person name="Gladieux P."/>
            <person name="Thoren M.H."/>
            <person name="Johannesson H."/>
        </authorList>
    </citation>
    <scope>NUCLEOTIDE SEQUENCE</scope>
    <source>
        <strain evidence="4">SMH2392-1A</strain>
    </source>
</reference>
<dbReference type="GO" id="GO:0008270">
    <property type="term" value="F:zinc ion binding"/>
    <property type="evidence" value="ECO:0007669"/>
    <property type="project" value="UniProtKB-KW"/>
</dbReference>
<dbReference type="PROSITE" id="PS50158">
    <property type="entry name" value="ZF_CCHC"/>
    <property type="match status" value="1"/>
</dbReference>
<evidence type="ECO:0000256" key="2">
    <source>
        <dbReference type="SAM" id="MobiDB-lite"/>
    </source>
</evidence>
<dbReference type="InterPro" id="IPR001878">
    <property type="entry name" value="Znf_CCHC"/>
</dbReference>
<keyword evidence="1" id="KW-0863">Zinc-finger</keyword>
<comment type="caution">
    <text evidence="4">The sequence shown here is derived from an EMBL/GenBank/DDBJ whole genome shotgun (WGS) entry which is preliminary data.</text>
</comment>
<organism evidence="4 5">
    <name type="scientific">Lasiosphaeria miniovina</name>
    <dbReference type="NCBI Taxonomy" id="1954250"/>
    <lineage>
        <taxon>Eukaryota</taxon>
        <taxon>Fungi</taxon>
        <taxon>Dikarya</taxon>
        <taxon>Ascomycota</taxon>
        <taxon>Pezizomycotina</taxon>
        <taxon>Sordariomycetes</taxon>
        <taxon>Sordariomycetidae</taxon>
        <taxon>Sordariales</taxon>
        <taxon>Lasiosphaeriaceae</taxon>
        <taxon>Lasiosphaeria</taxon>
    </lineage>
</organism>
<accession>A0AA40AMR5</accession>
<evidence type="ECO:0000259" key="3">
    <source>
        <dbReference type="PROSITE" id="PS50158"/>
    </source>
</evidence>
<dbReference type="GeneID" id="85319225"/>
<keyword evidence="1" id="KW-0479">Metal-binding</keyword>
<dbReference type="Gene3D" id="4.10.60.10">
    <property type="entry name" value="Zinc finger, CCHC-type"/>
    <property type="match status" value="1"/>
</dbReference>
<dbReference type="InterPro" id="IPR036875">
    <property type="entry name" value="Znf_CCHC_sf"/>
</dbReference>
<dbReference type="Proteomes" id="UP001172101">
    <property type="component" value="Unassembled WGS sequence"/>
</dbReference>
<feature type="domain" description="CCHC-type" evidence="3">
    <location>
        <begin position="49"/>
        <end position="62"/>
    </location>
</feature>
<sequence>KANDKKKYRGPSTSYGTHAGPMDIGTVSTRRPAPRSSKEGSWTRKPVTCYRCGKEGHFARDCQGTPLPSWKPVP</sequence>
<feature type="region of interest" description="Disordered" evidence="2">
    <location>
        <begin position="1"/>
        <end position="44"/>
    </location>
</feature>
<dbReference type="Pfam" id="PF00098">
    <property type="entry name" value="zf-CCHC"/>
    <property type="match status" value="1"/>
</dbReference>
<evidence type="ECO:0000256" key="1">
    <source>
        <dbReference type="PROSITE-ProRule" id="PRU00047"/>
    </source>
</evidence>
<feature type="non-terminal residue" evidence="4">
    <location>
        <position position="1"/>
    </location>
</feature>
<name>A0AA40AMR5_9PEZI</name>